<evidence type="ECO:0000256" key="1">
    <source>
        <dbReference type="SAM" id="SignalP"/>
    </source>
</evidence>
<dbReference type="AlphaFoldDB" id="A0A9P1IF00"/>
<name>A0A9P1IF00_9PELO</name>
<proteinExistence type="predicted"/>
<gene>
    <name evidence="2" type="ORF">CAMP_LOCUS6462</name>
</gene>
<comment type="caution">
    <text evidence="2">The sequence shown here is derived from an EMBL/GenBank/DDBJ whole genome shotgun (WGS) entry which is preliminary data.</text>
</comment>
<organism evidence="2 3">
    <name type="scientific">Caenorhabditis angaria</name>
    <dbReference type="NCBI Taxonomy" id="860376"/>
    <lineage>
        <taxon>Eukaryota</taxon>
        <taxon>Metazoa</taxon>
        <taxon>Ecdysozoa</taxon>
        <taxon>Nematoda</taxon>
        <taxon>Chromadorea</taxon>
        <taxon>Rhabditida</taxon>
        <taxon>Rhabditina</taxon>
        <taxon>Rhabditomorpha</taxon>
        <taxon>Rhabditoidea</taxon>
        <taxon>Rhabditidae</taxon>
        <taxon>Peloderinae</taxon>
        <taxon>Caenorhabditis</taxon>
    </lineage>
</organism>
<protein>
    <recommendedName>
        <fullName evidence="4">SXP/RAL-2 family protein Ani s 5-like cation-binding domain-containing protein</fullName>
    </recommendedName>
</protein>
<accession>A0A9P1IF00</accession>
<keyword evidence="1" id="KW-0732">Signal</keyword>
<dbReference type="Proteomes" id="UP001152747">
    <property type="component" value="Unassembled WGS sequence"/>
</dbReference>
<sequence length="177" mass="20612">MILLVLLPLSTLAVSQLTPEIAKLIAYTLYEDNHYYNPTSYEVLAIILTDPYTRINRDCKPGTETFDLETYAGFIEKKLEELYKYQVFNKDLELKMNRDAARARHFDIREKLADVTRNDVPEITPEYRKAMDDNIKDLQLNGRGFTYTIVEKAANLTFSVVNRNGGFYLESETWFCK</sequence>
<feature type="chain" id="PRO_5040476033" description="SXP/RAL-2 family protein Ani s 5-like cation-binding domain-containing protein" evidence="1">
    <location>
        <begin position="16"/>
        <end position="177"/>
    </location>
</feature>
<reference evidence="2" key="1">
    <citation type="submission" date="2022-11" db="EMBL/GenBank/DDBJ databases">
        <authorList>
            <person name="Kikuchi T."/>
        </authorList>
    </citation>
    <scope>NUCLEOTIDE SEQUENCE</scope>
    <source>
        <strain evidence="2">PS1010</strain>
    </source>
</reference>
<evidence type="ECO:0000313" key="3">
    <source>
        <dbReference type="Proteomes" id="UP001152747"/>
    </source>
</evidence>
<evidence type="ECO:0000313" key="2">
    <source>
        <dbReference type="EMBL" id="CAI5443825.1"/>
    </source>
</evidence>
<keyword evidence="3" id="KW-1185">Reference proteome</keyword>
<dbReference type="EMBL" id="CANHGI010000002">
    <property type="protein sequence ID" value="CAI5443825.1"/>
    <property type="molecule type" value="Genomic_DNA"/>
</dbReference>
<evidence type="ECO:0008006" key="4">
    <source>
        <dbReference type="Google" id="ProtNLM"/>
    </source>
</evidence>
<feature type="signal peptide" evidence="1">
    <location>
        <begin position="1"/>
        <end position="15"/>
    </location>
</feature>